<feature type="region of interest" description="Disordered" evidence="7">
    <location>
        <begin position="1"/>
        <end position="26"/>
    </location>
</feature>
<dbReference type="Proteomes" id="UP000604475">
    <property type="component" value="Unassembled WGS sequence"/>
</dbReference>
<protein>
    <recommendedName>
        <fullName evidence="3 5">acylphosphatase</fullName>
        <ecNumber evidence="2 5">3.6.1.7</ecNumber>
    </recommendedName>
</protein>
<accession>A0A937UQW3</accession>
<dbReference type="RefSeq" id="WP_203002116.1">
    <property type="nucleotide sequence ID" value="NZ_JADWYU010000103.1"/>
</dbReference>
<evidence type="ECO:0000313" key="9">
    <source>
        <dbReference type="EMBL" id="MBL7628665.1"/>
    </source>
</evidence>
<reference evidence="9" key="1">
    <citation type="submission" date="2020-12" db="EMBL/GenBank/DDBJ databases">
        <title>Genomic characterization of non-nitrogen-fixing Frankia strains.</title>
        <authorList>
            <person name="Carlos-Shanley C."/>
            <person name="Guerra T."/>
            <person name="Hahn D."/>
        </authorList>
    </citation>
    <scope>NUCLEOTIDE SEQUENCE</scope>
    <source>
        <strain evidence="9">CN6</strain>
    </source>
</reference>
<sequence length="118" mass="12241">MNDLPQNRPAAEPGASAIVNGDRSPERAAPVRLTATVFGLVQGVGFRDYVRTKGRRLGLAGSATNRPDGGVDVVAEGPPGACQALLELLVTGHTPGRTDRVEHAFAPAVGGMVGFVRR</sequence>
<gene>
    <name evidence="9" type="ORF">I7412_16190</name>
</gene>
<dbReference type="PROSITE" id="PS00150">
    <property type="entry name" value="ACYLPHOSPHATASE_1"/>
    <property type="match status" value="1"/>
</dbReference>
<dbReference type="PROSITE" id="PS51160">
    <property type="entry name" value="ACYLPHOSPHATASE_3"/>
    <property type="match status" value="1"/>
</dbReference>
<keyword evidence="5" id="KW-0378">Hydrolase</keyword>
<evidence type="ECO:0000256" key="1">
    <source>
        <dbReference type="ARBA" id="ARBA00005614"/>
    </source>
</evidence>
<evidence type="ECO:0000256" key="4">
    <source>
        <dbReference type="ARBA" id="ARBA00047645"/>
    </source>
</evidence>
<organism evidence="9 10">
    <name type="scientific">Frankia nepalensis</name>
    <dbReference type="NCBI Taxonomy" id="1836974"/>
    <lineage>
        <taxon>Bacteria</taxon>
        <taxon>Bacillati</taxon>
        <taxon>Actinomycetota</taxon>
        <taxon>Actinomycetes</taxon>
        <taxon>Frankiales</taxon>
        <taxon>Frankiaceae</taxon>
        <taxon>Frankia</taxon>
    </lineage>
</organism>
<feature type="domain" description="Acylphosphatase-like" evidence="8">
    <location>
        <begin position="32"/>
        <end position="118"/>
    </location>
</feature>
<comment type="catalytic activity">
    <reaction evidence="4 5">
        <text>an acyl phosphate + H2O = a carboxylate + phosphate + H(+)</text>
        <dbReference type="Rhea" id="RHEA:14965"/>
        <dbReference type="ChEBI" id="CHEBI:15377"/>
        <dbReference type="ChEBI" id="CHEBI:15378"/>
        <dbReference type="ChEBI" id="CHEBI:29067"/>
        <dbReference type="ChEBI" id="CHEBI:43474"/>
        <dbReference type="ChEBI" id="CHEBI:59918"/>
        <dbReference type="EC" id="3.6.1.7"/>
    </reaction>
</comment>
<dbReference type="PANTHER" id="PTHR47268">
    <property type="entry name" value="ACYLPHOSPHATASE"/>
    <property type="match status" value="1"/>
</dbReference>
<dbReference type="GO" id="GO:0003998">
    <property type="term" value="F:acylphosphatase activity"/>
    <property type="evidence" value="ECO:0007669"/>
    <property type="project" value="UniProtKB-EC"/>
</dbReference>
<evidence type="ECO:0000256" key="3">
    <source>
        <dbReference type="ARBA" id="ARBA00015991"/>
    </source>
</evidence>
<dbReference type="Pfam" id="PF00708">
    <property type="entry name" value="Acylphosphatase"/>
    <property type="match status" value="1"/>
</dbReference>
<evidence type="ECO:0000313" key="10">
    <source>
        <dbReference type="Proteomes" id="UP000604475"/>
    </source>
</evidence>
<name>A0A937UQW3_9ACTN</name>
<evidence type="ECO:0000256" key="5">
    <source>
        <dbReference type="PROSITE-ProRule" id="PRU00520"/>
    </source>
</evidence>
<feature type="active site" evidence="5">
    <location>
        <position position="47"/>
    </location>
</feature>
<dbReference type="InterPro" id="IPR036046">
    <property type="entry name" value="Acylphosphatase-like_dom_sf"/>
</dbReference>
<dbReference type="EMBL" id="JAEACQ010000193">
    <property type="protein sequence ID" value="MBL7628665.1"/>
    <property type="molecule type" value="Genomic_DNA"/>
</dbReference>
<evidence type="ECO:0000259" key="8">
    <source>
        <dbReference type="PROSITE" id="PS51160"/>
    </source>
</evidence>
<dbReference type="InterPro" id="IPR020456">
    <property type="entry name" value="Acylphosphatase"/>
</dbReference>
<dbReference type="AlphaFoldDB" id="A0A937UQW3"/>
<dbReference type="EC" id="3.6.1.7" evidence="2 5"/>
<evidence type="ECO:0000256" key="7">
    <source>
        <dbReference type="SAM" id="MobiDB-lite"/>
    </source>
</evidence>
<dbReference type="SUPFAM" id="SSF54975">
    <property type="entry name" value="Acylphosphatase/BLUF domain-like"/>
    <property type="match status" value="1"/>
</dbReference>
<keyword evidence="10" id="KW-1185">Reference proteome</keyword>
<feature type="active site" evidence="5">
    <location>
        <position position="65"/>
    </location>
</feature>
<dbReference type="PANTHER" id="PTHR47268:SF4">
    <property type="entry name" value="ACYLPHOSPHATASE"/>
    <property type="match status" value="1"/>
</dbReference>
<dbReference type="InterPro" id="IPR001792">
    <property type="entry name" value="Acylphosphatase-like_dom"/>
</dbReference>
<comment type="similarity">
    <text evidence="1 6">Belongs to the acylphosphatase family.</text>
</comment>
<dbReference type="InterPro" id="IPR017968">
    <property type="entry name" value="Acylphosphatase_CS"/>
</dbReference>
<comment type="caution">
    <text evidence="9">The sequence shown here is derived from an EMBL/GenBank/DDBJ whole genome shotgun (WGS) entry which is preliminary data.</text>
</comment>
<proteinExistence type="inferred from homology"/>
<evidence type="ECO:0000256" key="6">
    <source>
        <dbReference type="RuleBase" id="RU004168"/>
    </source>
</evidence>
<evidence type="ECO:0000256" key="2">
    <source>
        <dbReference type="ARBA" id="ARBA00012150"/>
    </source>
</evidence>
<dbReference type="Gene3D" id="3.30.70.100">
    <property type="match status" value="1"/>
</dbReference>